<dbReference type="Pfam" id="PF00001">
    <property type="entry name" value="7tm_1"/>
    <property type="match status" value="1"/>
</dbReference>
<keyword evidence="9" id="KW-0564">Palmitate</keyword>
<evidence type="ECO:0000256" key="13">
    <source>
        <dbReference type="ARBA" id="ARBA00023224"/>
    </source>
</evidence>
<evidence type="ECO:0000256" key="6">
    <source>
        <dbReference type="ARBA" id="ARBA00022989"/>
    </source>
</evidence>
<keyword evidence="7 17" id="KW-0297">G-protein coupled receptor</keyword>
<evidence type="ECO:0000256" key="2">
    <source>
        <dbReference type="ARBA" id="ARBA00013512"/>
    </source>
</evidence>
<feature type="transmembrane region" description="Helical" evidence="18">
    <location>
        <begin position="211"/>
        <end position="237"/>
    </location>
</feature>
<dbReference type="InterPro" id="IPR017452">
    <property type="entry name" value="GPCR_Rhodpsn_7TM"/>
</dbReference>
<evidence type="ECO:0000256" key="1">
    <source>
        <dbReference type="ARBA" id="ARBA00004651"/>
    </source>
</evidence>
<evidence type="ECO:0000256" key="14">
    <source>
        <dbReference type="ARBA" id="ARBA00023288"/>
    </source>
</evidence>
<gene>
    <name evidence="21 22" type="primary">BDKRB2</name>
</gene>
<evidence type="ECO:0000256" key="12">
    <source>
        <dbReference type="ARBA" id="ARBA00023180"/>
    </source>
</evidence>
<dbReference type="RefSeq" id="XP_033808865.1">
    <property type="nucleotide sequence ID" value="XM_033952974.1"/>
</dbReference>
<evidence type="ECO:0000313" key="20">
    <source>
        <dbReference type="Proteomes" id="UP000515159"/>
    </source>
</evidence>
<dbReference type="GO" id="GO:0007204">
    <property type="term" value="P:positive regulation of cytosolic calcium ion concentration"/>
    <property type="evidence" value="ECO:0007669"/>
    <property type="project" value="TreeGrafter"/>
</dbReference>
<dbReference type="PRINTS" id="PR00425">
    <property type="entry name" value="BRADYKININR"/>
</dbReference>
<evidence type="ECO:0000256" key="5">
    <source>
        <dbReference type="ARBA" id="ARBA00022692"/>
    </source>
</evidence>
<evidence type="ECO:0000256" key="10">
    <source>
        <dbReference type="ARBA" id="ARBA00023157"/>
    </source>
</evidence>
<comment type="subunit">
    <text evidence="16">Forms a complex with PECAM1 and GNAQ. Interacts with PECAM1.</text>
</comment>
<comment type="subcellular location">
    <subcellularLocation>
        <location evidence="1">Cell membrane</location>
        <topology evidence="1">Multi-pass membrane protein</topology>
    </subcellularLocation>
</comment>
<keyword evidence="11 17" id="KW-0675">Receptor</keyword>
<dbReference type="GO" id="GO:0004947">
    <property type="term" value="F:bradykinin receptor activity"/>
    <property type="evidence" value="ECO:0007669"/>
    <property type="project" value="InterPro"/>
</dbReference>
<dbReference type="GO" id="GO:0060326">
    <property type="term" value="P:cell chemotaxis"/>
    <property type="evidence" value="ECO:0007669"/>
    <property type="project" value="TreeGrafter"/>
</dbReference>
<name>A0A6P8RTD7_GEOSA</name>
<feature type="transmembrane region" description="Helical" evidence="18">
    <location>
        <begin position="53"/>
        <end position="75"/>
    </location>
</feature>
<comment type="function">
    <text evidence="15">Receptor for bradykinin. It is associated with G proteins that activate a phosphatidylinositol-calcium second messenger system.</text>
</comment>
<dbReference type="GO" id="GO:0006955">
    <property type="term" value="P:immune response"/>
    <property type="evidence" value="ECO:0007669"/>
    <property type="project" value="TreeGrafter"/>
</dbReference>
<dbReference type="GO" id="GO:0019957">
    <property type="term" value="F:C-C chemokine binding"/>
    <property type="evidence" value="ECO:0007669"/>
    <property type="project" value="TreeGrafter"/>
</dbReference>
<dbReference type="InterPro" id="IPR050119">
    <property type="entry name" value="CCR1-9-like"/>
</dbReference>
<keyword evidence="4" id="KW-0597">Phosphoprotein</keyword>
<keyword evidence="10" id="KW-1015">Disulfide bond</keyword>
<keyword evidence="20" id="KW-1185">Reference proteome</keyword>
<dbReference type="GO" id="GO:0019722">
    <property type="term" value="P:calcium-mediated signaling"/>
    <property type="evidence" value="ECO:0007669"/>
    <property type="project" value="TreeGrafter"/>
</dbReference>
<dbReference type="RefSeq" id="XP_033808867.1">
    <property type="nucleotide sequence ID" value="XM_033952976.1"/>
</dbReference>
<dbReference type="PANTHER" id="PTHR10489">
    <property type="entry name" value="CELL ADHESION MOLECULE"/>
    <property type="match status" value="1"/>
</dbReference>
<dbReference type="InterPro" id="IPR000276">
    <property type="entry name" value="GPCR_Rhodpsn"/>
</dbReference>
<keyword evidence="8 18" id="KW-0472">Membrane</keyword>
<dbReference type="SUPFAM" id="SSF81321">
    <property type="entry name" value="Family A G protein-coupled receptor-like"/>
    <property type="match status" value="1"/>
</dbReference>
<evidence type="ECO:0000256" key="15">
    <source>
        <dbReference type="ARBA" id="ARBA00025423"/>
    </source>
</evidence>
<evidence type="ECO:0000256" key="7">
    <source>
        <dbReference type="ARBA" id="ARBA00023040"/>
    </source>
</evidence>
<reference evidence="21 22" key="1">
    <citation type="submission" date="2025-04" db="UniProtKB">
        <authorList>
            <consortium name="RefSeq"/>
        </authorList>
    </citation>
    <scope>IDENTIFICATION</scope>
</reference>
<comment type="similarity">
    <text evidence="17">Belongs to the G-protein coupled receptor 1 family.</text>
</comment>
<feature type="domain" description="G-protein coupled receptors family 1 profile" evidence="19">
    <location>
        <begin position="65"/>
        <end position="321"/>
    </location>
</feature>
<dbReference type="PANTHER" id="PTHR10489:SF957">
    <property type="entry name" value="B2 BRADYKININ RECEPTOR"/>
    <property type="match status" value="1"/>
</dbReference>
<evidence type="ECO:0000256" key="17">
    <source>
        <dbReference type="RuleBase" id="RU000688"/>
    </source>
</evidence>
<protein>
    <recommendedName>
        <fullName evidence="2">B2 bradykinin receptor</fullName>
    </recommendedName>
</protein>
<evidence type="ECO:0000256" key="9">
    <source>
        <dbReference type="ARBA" id="ARBA00023139"/>
    </source>
</evidence>
<evidence type="ECO:0000256" key="8">
    <source>
        <dbReference type="ARBA" id="ARBA00023136"/>
    </source>
</evidence>
<dbReference type="AlphaFoldDB" id="A0A6P8RTD7"/>
<evidence type="ECO:0000256" key="16">
    <source>
        <dbReference type="ARBA" id="ARBA00025954"/>
    </source>
</evidence>
<dbReference type="KEGG" id="gsh:117364112"/>
<organism evidence="20 21">
    <name type="scientific">Geotrypetes seraphini</name>
    <name type="common">Gaboon caecilian</name>
    <name type="synonym">Caecilia seraphini</name>
    <dbReference type="NCBI Taxonomy" id="260995"/>
    <lineage>
        <taxon>Eukaryota</taxon>
        <taxon>Metazoa</taxon>
        <taxon>Chordata</taxon>
        <taxon>Craniata</taxon>
        <taxon>Vertebrata</taxon>
        <taxon>Euteleostomi</taxon>
        <taxon>Amphibia</taxon>
        <taxon>Gymnophiona</taxon>
        <taxon>Geotrypetes</taxon>
    </lineage>
</organism>
<sequence length="371" mass="42240">MTNIIGGEFTARYTFLMSWNNSLDSYEAKVNSSNSAQCPVLDGLDWLYKGQPVFLWIIFVLGVIENVFVLSVFCLHKNRCTVAEIYFANMAAADLLLVSALPYWAVYISQQFYWPFGQFMCKTVNALIYMNLYSSIYFLMMVSIDRYLALVKTMSLGRLRRPLCAKLNCFIIWVFALLNSMPILLYRRMEFHKELNKTACLLFFPSEKWVIANHCLLNIVGFSIPLAIITFCTVQIIKALRDNSMQKLKEIQTEKRAAILVLIVLLAFIVCWLPFQLVTFLDTLEMYDVIGGCAVEKGLFVATQISTYCAYSNSCLNPALYVIVGNNFRKKSKELYKQLVAGRYGRRNTSASLGMNSSADTVRTSVSMSCQ</sequence>
<feature type="transmembrane region" description="Helical" evidence="18">
    <location>
        <begin position="87"/>
        <end position="106"/>
    </location>
</feature>
<evidence type="ECO:0000256" key="4">
    <source>
        <dbReference type="ARBA" id="ARBA00022553"/>
    </source>
</evidence>
<dbReference type="PRINTS" id="PR00994">
    <property type="entry name" value="BRADYKINNB2R"/>
</dbReference>
<feature type="transmembrane region" description="Helical" evidence="18">
    <location>
        <begin position="126"/>
        <end position="144"/>
    </location>
</feature>
<evidence type="ECO:0000259" key="19">
    <source>
        <dbReference type="PROSITE" id="PS50262"/>
    </source>
</evidence>
<dbReference type="FunFam" id="1.20.1070.10:FF:000201">
    <property type="entry name" value="Bradykinin receptor B2"/>
    <property type="match status" value="1"/>
</dbReference>
<proteinExistence type="inferred from homology"/>
<dbReference type="OrthoDB" id="6076970at2759"/>
<dbReference type="InterPro" id="IPR001504">
    <property type="entry name" value="Brdyknn_2_rcpt"/>
</dbReference>
<dbReference type="GO" id="GO:0006939">
    <property type="term" value="P:smooth muscle contraction"/>
    <property type="evidence" value="ECO:0007669"/>
    <property type="project" value="InterPro"/>
</dbReference>
<evidence type="ECO:0000256" key="3">
    <source>
        <dbReference type="ARBA" id="ARBA00022475"/>
    </source>
</evidence>
<keyword evidence="14" id="KW-0449">Lipoprotein</keyword>
<evidence type="ECO:0000313" key="22">
    <source>
        <dbReference type="RefSeq" id="XP_033808867.1"/>
    </source>
</evidence>
<keyword evidence="3" id="KW-1003">Cell membrane</keyword>
<dbReference type="PRINTS" id="PR00237">
    <property type="entry name" value="GPCRRHODOPSN"/>
</dbReference>
<dbReference type="PROSITE" id="PS00237">
    <property type="entry name" value="G_PROTEIN_RECEP_F1_1"/>
    <property type="match status" value="1"/>
</dbReference>
<dbReference type="GO" id="GO:0042310">
    <property type="term" value="P:vasoconstriction"/>
    <property type="evidence" value="ECO:0007669"/>
    <property type="project" value="InterPro"/>
</dbReference>
<dbReference type="GeneID" id="117364112"/>
<evidence type="ECO:0000313" key="21">
    <source>
        <dbReference type="RefSeq" id="XP_033808865.1"/>
    </source>
</evidence>
<keyword evidence="6 18" id="KW-1133">Transmembrane helix</keyword>
<feature type="transmembrane region" description="Helical" evidence="18">
    <location>
        <begin position="257"/>
        <end position="275"/>
    </location>
</feature>
<dbReference type="InterPro" id="IPR000496">
    <property type="entry name" value="Brdyknn_rcpt"/>
</dbReference>
<evidence type="ECO:0000256" key="11">
    <source>
        <dbReference type="ARBA" id="ARBA00023170"/>
    </source>
</evidence>
<dbReference type="Proteomes" id="UP000515159">
    <property type="component" value="Chromosome 7"/>
</dbReference>
<keyword evidence="13 17" id="KW-0807">Transducer</keyword>
<dbReference type="CTD" id="624"/>
<dbReference type="GO" id="GO:0009897">
    <property type="term" value="C:external side of plasma membrane"/>
    <property type="evidence" value="ECO:0007669"/>
    <property type="project" value="TreeGrafter"/>
</dbReference>
<dbReference type="GO" id="GO:0016493">
    <property type="term" value="F:C-C chemokine receptor activity"/>
    <property type="evidence" value="ECO:0007669"/>
    <property type="project" value="TreeGrafter"/>
</dbReference>
<keyword evidence="12" id="KW-0325">Glycoprotein</keyword>
<feature type="transmembrane region" description="Helical" evidence="18">
    <location>
        <begin position="165"/>
        <end position="186"/>
    </location>
</feature>
<evidence type="ECO:0000256" key="18">
    <source>
        <dbReference type="SAM" id="Phobius"/>
    </source>
</evidence>
<dbReference type="PROSITE" id="PS50262">
    <property type="entry name" value="G_PROTEIN_RECEP_F1_2"/>
    <property type="match status" value="1"/>
</dbReference>
<keyword evidence="5 17" id="KW-0812">Transmembrane</keyword>
<accession>A0A6P8RTD7</accession>
<dbReference type="Gene3D" id="1.20.1070.10">
    <property type="entry name" value="Rhodopsin 7-helix transmembrane proteins"/>
    <property type="match status" value="1"/>
</dbReference>